<comment type="caution">
    <text evidence="2">The sequence shown here is derived from an EMBL/GenBank/DDBJ whole genome shotgun (WGS) entry which is preliminary data.</text>
</comment>
<evidence type="ECO:0000259" key="1">
    <source>
        <dbReference type="Pfam" id="PF05430"/>
    </source>
</evidence>
<keyword evidence="3" id="KW-1185">Reference proteome</keyword>
<dbReference type="Pfam" id="PF05430">
    <property type="entry name" value="Methyltransf_30"/>
    <property type="match status" value="1"/>
</dbReference>
<gene>
    <name evidence="2" type="ORF">EHQ58_05535</name>
</gene>
<dbReference type="Proteomes" id="UP000297693">
    <property type="component" value="Unassembled WGS sequence"/>
</dbReference>
<dbReference type="OrthoDB" id="9786494at2"/>
<dbReference type="Gene3D" id="3.40.50.150">
    <property type="entry name" value="Vaccinia Virus protein VP39"/>
    <property type="match status" value="1"/>
</dbReference>
<reference evidence="2" key="1">
    <citation type="journal article" date="2019" name="PLoS Negl. Trop. Dis.">
        <title>Revisiting the worldwide diversity of Leptospira species in the environment.</title>
        <authorList>
            <person name="Vincent A.T."/>
            <person name="Schiettekatte O."/>
            <person name="Bourhy P."/>
            <person name="Veyrier F.J."/>
            <person name="Picardeau M."/>
        </authorList>
    </citation>
    <scope>NUCLEOTIDE SEQUENCE [LARGE SCALE GENOMIC DNA]</scope>
    <source>
        <strain evidence="2">201702476</strain>
    </source>
</reference>
<keyword evidence="2" id="KW-0489">Methyltransferase</keyword>
<name>A0A4R9K568_9LEPT</name>
<dbReference type="InterPro" id="IPR029063">
    <property type="entry name" value="SAM-dependent_MTases_sf"/>
</dbReference>
<dbReference type="EMBL" id="RQGD01000020">
    <property type="protein sequence ID" value="TGL61322.1"/>
    <property type="molecule type" value="Genomic_DNA"/>
</dbReference>
<dbReference type="GO" id="GO:0032259">
    <property type="term" value="P:methylation"/>
    <property type="evidence" value="ECO:0007669"/>
    <property type="project" value="UniProtKB-KW"/>
</dbReference>
<dbReference type="GO" id="GO:0016645">
    <property type="term" value="F:oxidoreductase activity, acting on the CH-NH group of donors"/>
    <property type="evidence" value="ECO:0007669"/>
    <property type="project" value="InterPro"/>
</dbReference>
<dbReference type="AlphaFoldDB" id="A0A4R9K568"/>
<dbReference type="InterPro" id="IPR008471">
    <property type="entry name" value="MnmC-like_methylTransf"/>
</dbReference>
<dbReference type="PANTHER" id="PTHR39963">
    <property type="entry name" value="SLL0983 PROTEIN"/>
    <property type="match status" value="1"/>
</dbReference>
<sequence length="222" mass="25485">MYFSKEDGIEETKHVFLEGNQIPSRWKLENQEVYRIGELGFGTGLNFFVSLELWMNLSNPPCVEFFTLEKFPLERTILLEMKESFPDLKTWEDELLQAYTLFLADPLDAVEGNRKLEWKVQHPMNQNTFTLHLFLGDVLDVLPKFQPPIDCYFLDGFAPKKNPEMWSEAVVLQLKAHAKSGTSFATFTAAGFVKRNLESAGFTVRKVSGFGKKREMLVGFLA</sequence>
<dbReference type="NCBIfam" id="NF033855">
    <property type="entry name" value="tRNA_MNMC2"/>
    <property type="match status" value="1"/>
</dbReference>
<evidence type="ECO:0000313" key="3">
    <source>
        <dbReference type="Proteomes" id="UP000297693"/>
    </source>
</evidence>
<evidence type="ECO:0000313" key="2">
    <source>
        <dbReference type="EMBL" id="TGL61322.1"/>
    </source>
</evidence>
<dbReference type="InterPro" id="IPR047785">
    <property type="entry name" value="tRNA_MNMC2"/>
</dbReference>
<keyword evidence="2" id="KW-0808">Transferase</keyword>
<organism evidence="2 3">
    <name type="scientific">Leptospira ognonensis</name>
    <dbReference type="NCBI Taxonomy" id="2484945"/>
    <lineage>
        <taxon>Bacteria</taxon>
        <taxon>Pseudomonadati</taxon>
        <taxon>Spirochaetota</taxon>
        <taxon>Spirochaetia</taxon>
        <taxon>Leptospirales</taxon>
        <taxon>Leptospiraceae</taxon>
        <taxon>Leptospira</taxon>
    </lineage>
</organism>
<dbReference type="PANTHER" id="PTHR39963:SF1">
    <property type="entry name" value="MNMC-LIKE METHYLTRANSFERASE DOMAIN-CONTAINING PROTEIN"/>
    <property type="match status" value="1"/>
</dbReference>
<feature type="domain" description="MnmC-like methyltransferase" evidence="1">
    <location>
        <begin position="121"/>
        <end position="220"/>
    </location>
</feature>
<proteinExistence type="predicted"/>
<accession>A0A4R9K568</accession>
<protein>
    <submittedName>
        <fullName evidence="2">S-adenosyl-L-methionine-dependent methyltransferase</fullName>
    </submittedName>
</protein>
<dbReference type="GO" id="GO:0004808">
    <property type="term" value="F:tRNA (5-methylaminomethyl-2-thiouridylate)(34)-methyltransferase activity"/>
    <property type="evidence" value="ECO:0007669"/>
    <property type="project" value="InterPro"/>
</dbReference>